<reference evidence="2 3" key="1">
    <citation type="journal article" date="2013" name="Int. J. Syst. Evol. Microbiol.">
        <title>Marinoscillum luteum sp. nov., isolated from marine sediment.</title>
        <authorList>
            <person name="Cha I.T."/>
            <person name="Park S.J."/>
            <person name="Kim S.J."/>
            <person name="Kim J.G."/>
            <person name="Jung M.Y."/>
            <person name="Shin K.S."/>
            <person name="Kwon K.K."/>
            <person name="Yang S.H."/>
            <person name="Seo Y.S."/>
            <person name="Rhee S.K."/>
        </authorList>
    </citation>
    <scope>NUCLEOTIDE SEQUENCE [LARGE SCALE GENOMIC DNA]</scope>
    <source>
        <strain evidence="2 3">KCTC 23939</strain>
    </source>
</reference>
<dbReference type="RefSeq" id="WP_395418660.1">
    <property type="nucleotide sequence ID" value="NZ_JBIPKE010000019.1"/>
</dbReference>
<sequence length="263" mass="29050">MSAKPLSITTKDKVVLITGGYGHLGKGIVDNLSYHGATVYVLGRSEAKFMEKFQQSNFDQIHFVFCDIKDGDSMLKAIESVLDKEKRIDAIINNAFYVEGNNPEELDNTQWNISIDGTLNTLFRSIRAIVPVFRKMKGGSIINVSSMYGLVAPDFDVYDGLSQLLSPPHYGAGKAGVIQLTKYYASYLGKEGIRVNCISPGPFPSYTVQQNKEFIKRLEKKTALHRIGLPEEIGGIFTFLVSDASSFVTGQNFIVDGGWTIKS</sequence>
<dbReference type="SUPFAM" id="SSF51735">
    <property type="entry name" value="NAD(P)-binding Rossmann-fold domains"/>
    <property type="match status" value="1"/>
</dbReference>
<keyword evidence="3" id="KW-1185">Reference proteome</keyword>
<comment type="similarity">
    <text evidence="1">Belongs to the short-chain dehydrogenases/reductases (SDR) family.</text>
</comment>
<dbReference type="PRINTS" id="PR00080">
    <property type="entry name" value="SDRFAMILY"/>
</dbReference>
<dbReference type="EMBL" id="JBIPKE010000019">
    <property type="protein sequence ID" value="MFH6985180.1"/>
    <property type="molecule type" value="Genomic_DNA"/>
</dbReference>
<comment type="caution">
    <text evidence="2">The sequence shown here is derived from an EMBL/GenBank/DDBJ whole genome shotgun (WGS) entry which is preliminary data.</text>
</comment>
<dbReference type="PANTHER" id="PTHR42760:SF40">
    <property type="entry name" value="3-OXOACYL-[ACYL-CARRIER-PROTEIN] REDUCTASE, CHLOROPLASTIC"/>
    <property type="match status" value="1"/>
</dbReference>
<dbReference type="InterPro" id="IPR002347">
    <property type="entry name" value="SDR_fam"/>
</dbReference>
<dbReference type="Gene3D" id="3.40.50.720">
    <property type="entry name" value="NAD(P)-binding Rossmann-like Domain"/>
    <property type="match status" value="1"/>
</dbReference>
<accession>A0ABW7NC23</accession>
<dbReference type="PANTHER" id="PTHR42760">
    <property type="entry name" value="SHORT-CHAIN DEHYDROGENASES/REDUCTASES FAMILY MEMBER"/>
    <property type="match status" value="1"/>
</dbReference>
<dbReference type="PRINTS" id="PR00081">
    <property type="entry name" value="GDHRDH"/>
</dbReference>
<gene>
    <name evidence="2" type="ORF">ACHKAR_17140</name>
</gene>
<evidence type="ECO:0000313" key="2">
    <source>
        <dbReference type="EMBL" id="MFH6985180.1"/>
    </source>
</evidence>
<dbReference type="Pfam" id="PF13561">
    <property type="entry name" value="adh_short_C2"/>
    <property type="match status" value="1"/>
</dbReference>
<proteinExistence type="inferred from homology"/>
<organism evidence="2 3">
    <name type="scientific">Marinoscillum luteum</name>
    <dbReference type="NCBI Taxonomy" id="861051"/>
    <lineage>
        <taxon>Bacteria</taxon>
        <taxon>Pseudomonadati</taxon>
        <taxon>Bacteroidota</taxon>
        <taxon>Cytophagia</taxon>
        <taxon>Cytophagales</taxon>
        <taxon>Reichenbachiellaceae</taxon>
        <taxon>Marinoscillum</taxon>
    </lineage>
</organism>
<evidence type="ECO:0000256" key="1">
    <source>
        <dbReference type="ARBA" id="ARBA00006484"/>
    </source>
</evidence>
<dbReference type="InterPro" id="IPR036291">
    <property type="entry name" value="NAD(P)-bd_dom_sf"/>
</dbReference>
<evidence type="ECO:0000313" key="3">
    <source>
        <dbReference type="Proteomes" id="UP001610063"/>
    </source>
</evidence>
<protein>
    <submittedName>
        <fullName evidence="2">SDR family oxidoreductase</fullName>
    </submittedName>
</protein>
<name>A0ABW7NC23_9BACT</name>
<dbReference type="Proteomes" id="UP001610063">
    <property type="component" value="Unassembled WGS sequence"/>
</dbReference>